<dbReference type="Pfam" id="PF00860">
    <property type="entry name" value="Xan_ur_permease"/>
    <property type="match status" value="1"/>
</dbReference>
<dbReference type="RefSeq" id="WP_143083245.1">
    <property type="nucleotide sequence ID" value="NZ_FONT01000012.1"/>
</dbReference>
<organism evidence="6 7">
    <name type="scientific">Alteribacillus iranensis</name>
    <dbReference type="NCBI Taxonomy" id="930128"/>
    <lineage>
        <taxon>Bacteria</taxon>
        <taxon>Bacillati</taxon>
        <taxon>Bacillota</taxon>
        <taxon>Bacilli</taxon>
        <taxon>Bacillales</taxon>
        <taxon>Bacillaceae</taxon>
        <taxon>Alteribacillus</taxon>
    </lineage>
</organism>
<dbReference type="Proteomes" id="UP000199516">
    <property type="component" value="Unassembled WGS sequence"/>
</dbReference>
<dbReference type="GO" id="GO:0016020">
    <property type="term" value="C:membrane"/>
    <property type="evidence" value="ECO:0007669"/>
    <property type="project" value="UniProtKB-SubCell"/>
</dbReference>
<sequence>MSFYKRREGGEQPYWPFGPFKLRVPFVHYNVEGAEAVQAVVLSVVTISMIPLLQQHLGLPYDVAMAFVIICGICNMIPAFLGTPFIPGWITPAVPLVVIFLGDFEPGPEAIQALVAVQLLVFFIFFILGITKLGSKIVSVIPNSLKAGVVIGAGLAALIGEIGPEGTLGSSPISFIIGGLLTVYFMFSLSFKNLRQKSKIAETISNYGMVPAFIVAIIIGIAVSEYPMPDVEWGIVSPAFGEMWAYLPFSVGFPTLEMFMMAVPTAIIAYIIAYGDIIVGDTLIERVNDIRKDEEIENSIDRVHLITSVRNFIHALFAPYPGLAGPIWTAATATVIERYTFGRKAMDSVYGGAGTFHIANFMALFLLPLVTFFQPVLPIGLSLTLLVTGYLCVQVGMEQVHTNTERGIAGVTAAVLAIHGAAYGLITGIVLYILIEKVSKKSQEDTHSDNLEKKKIG</sequence>
<proteinExistence type="predicted"/>
<keyword evidence="4 5" id="KW-0472">Membrane</keyword>
<keyword evidence="2 5" id="KW-0812">Transmembrane</keyword>
<comment type="subcellular location">
    <subcellularLocation>
        <location evidence="1">Membrane</location>
        <topology evidence="1">Multi-pass membrane protein</topology>
    </subcellularLocation>
</comment>
<reference evidence="6 7" key="1">
    <citation type="submission" date="2016-10" db="EMBL/GenBank/DDBJ databases">
        <authorList>
            <person name="de Groot N.N."/>
        </authorList>
    </citation>
    <scope>NUCLEOTIDE SEQUENCE [LARGE SCALE GENOMIC DNA]</scope>
    <source>
        <strain evidence="6 7">DSM 23995</strain>
    </source>
</reference>
<dbReference type="AlphaFoldDB" id="A0A1I2FGL9"/>
<keyword evidence="7" id="KW-1185">Reference proteome</keyword>
<evidence type="ECO:0000256" key="5">
    <source>
        <dbReference type="SAM" id="Phobius"/>
    </source>
</evidence>
<feature type="transmembrane region" description="Helical" evidence="5">
    <location>
        <begin position="203"/>
        <end position="223"/>
    </location>
</feature>
<feature type="transmembrane region" description="Helical" evidence="5">
    <location>
        <begin position="172"/>
        <end position="191"/>
    </location>
</feature>
<dbReference type="OrthoDB" id="354989at2"/>
<feature type="transmembrane region" description="Helical" evidence="5">
    <location>
        <begin position="243"/>
        <end position="273"/>
    </location>
</feature>
<name>A0A1I2FGL9_9BACI</name>
<dbReference type="EMBL" id="FONT01000012">
    <property type="protein sequence ID" value="SFF04405.1"/>
    <property type="molecule type" value="Genomic_DNA"/>
</dbReference>
<keyword evidence="3 5" id="KW-1133">Transmembrane helix</keyword>
<gene>
    <name evidence="6" type="ORF">SAMN05192532_11211</name>
</gene>
<dbReference type="InterPro" id="IPR006043">
    <property type="entry name" value="NCS2"/>
</dbReference>
<evidence type="ECO:0000313" key="7">
    <source>
        <dbReference type="Proteomes" id="UP000199516"/>
    </source>
</evidence>
<feature type="transmembrane region" description="Helical" evidence="5">
    <location>
        <begin position="110"/>
        <end position="131"/>
    </location>
</feature>
<evidence type="ECO:0000256" key="3">
    <source>
        <dbReference type="ARBA" id="ARBA00022989"/>
    </source>
</evidence>
<accession>A0A1I2FGL9</accession>
<protein>
    <submittedName>
        <fullName evidence="6">Permease family protein</fullName>
    </submittedName>
</protein>
<feature type="transmembrane region" description="Helical" evidence="5">
    <location>
        <begin position="376"/>
        <end position="396"/>
    </location>
</feature>
<evidence type="ECO:0000256" key="2">
    <source>
        <dbReference type="ARBA" id="ARBA00022692"/>
    </source>
</evidence>
<dbReference type="STRING" id="930128.SAMN05192532_11211"/>
<evidence type="ECO:0000313" key="6">
    <source>
        <dbReference type="EMBL" id="SFF04405.1"/>
    </source>
</evidence>
<feature type="transmembrane region" description="Helical" evidence="5">
    <location>
        <begin position="143"/>
        <end position="160"/>
    </location>
</feature>
<evidence type="ECO:0000256" key="4">
    <source>
        <dbReference type="ARBA" id="ARBA00023136"/>
    </source>
</evidence>
<feature type="transmembrane region" description="Helical" evidence="5">
    <location>
        <begin position="65"/>
        <end position="90"/>
    </location>
</feature>
<feature type="transmembrane region" description="Helical" evidence="5">
    <location>
        <begin position="348"/>
        <end position="370"/>
    </location>
</feature>
<dbReference type="GO" id="GO:0015205">
    <property type="term" value="F:nucleobase transmembrane transporter activity"/>
    <property type="evidence" value="ECO:0007669"/>
    <property type="project" value="UniProtKB-ARBA"/>
</dbReference>
<feature type="transmembrane region" description="Helical" evidence="5">
    <location>
        <begin position="408"/>
        <end position="435"/>
    </location>
</feature>
<evidence type="ECO:0000256" key="1">
    <source>
        <dbReference type="ARBA" id="ARBA00004141"/>
    </source>
</evidence>